<dbReference type="Gene3D" id="3.30.1140.40">
    <property type="entry name" value="Tctex-1"/>
    <property type="match status" value="1"/>
</dbReference>
<name>A0A080ZQZ6_PHYNI</name>
<dbReference type="OrthoDB" id="10059120at2759"/>
<dbReference type="AlphaFoldDB" id="A0A080ZQZ6"/>
<protein>
    <recommendedName>
        <fullName evidence="3">Dynein light chain Tctex-type 1</fullName>
    </recommendedName>
</protein>
<sequence length="121" mass="13651">MADELQSSEELAFVAEEVDRIILTSIESCLKDEVYDELKVSQWVDYICESIMKGLSELRKPLKYIVSCLIMQKNGAGVHASVSCHWDTVTDGAHVVKWPGDKHKDHNRSMYCIITVSGLSF</sequence>
<dbReference type="GO" id="GO:0045505">
    <property type="term" value="F:dynein intermediate chain binding"/>
    <property type="evidence" value="ECO:0007669"/>
    <property type="project" value="TreeGrafter"/>
</dbReference>
<dbReference type="EMBL" id="ANJA01002588">
    <property type="protein sequence ID" value="ETO69057.1"/>
    <property type="molecule type" value="Genomic_DNA"/>
</dbReference>
<evidence type="ECO:0000313" key="1">
    <source>
        <dbReference type="EMBL" id="ETO69057.1"/>
    </source>
</evidence>
<organism evidence="1 2">
    <name type="scientific">Phytophthora nicotianae P1976</name>
    <dbReference type="NCBI Taxonomy" id="1317066"/>
    <lineage>
        <taxon>Eukaryota</taxon>
        <taxon>Sar</taxon>
        <taxon>Stramenopiles</taxon>
        <taxon>Oomycota</taxon>
        <taxon>Peronosporomycetes</taxon>
        <taxon>Peronosporales</taxon>
        <taxon>Peronosporaceae</taxon>
        <taxon>Phytophthora</taxon>
    </lineage>
</organism>
<gene>
    <name evidence="1" type="ORF">F444_14251</name>
</gene>
<dbReference type="GO" id="GO:0005737">
    <property type="term" value="C:cytoplasm"/>
    <property type="evidence" value="ECO:0007669"/>
    <property type="project" value="TreeGrafter"/>
</dbReference>
<dbReference type="CDD" id="cd21455">
    <property type="entry name" value="DLC-like_DYNLT1_DYNLT3"/>
    <property type="match status" value="1"/>
</dbReference>
<evidence type="ECO:0000313" key="2">
    <source>
        <dbReference type="Proteomes" id="UP000028582"/>
    </source>
</evidence>
<dbReference type="GO" id="GO:0005868">
    <property type="term" value="C:cytoplasmic dynein complex"/>
    <property type="evidence" value="ECO:0007669"/>
    <property type="project" value="TreeGrafter"/>
</dbReference>
<dbReference type="InterPro" id="IPR038586">
    <property type="entry name" value="Tctex-1-like_sf"/>
</dbReference>
<reference evidence="1 2" key="1">
    <citation type="submission" date="2013-11" db="EMBL/GenBank/DDBJ databases">
        <title>The Genome Sequence of Phytophthora parasitica P1976.</title>
        <authorList>
            <consortium name="The Broad Institute Genomics Platform"/>
            <person name="Russ C."/>
            <person name="Tyler B."/>
            <person name="Panabieres F."/>
            <person name="Shan W."/>
            <person name="Tripathy S."/>
            <person name="Grunwald N."/>
            <person name="Machado M."/>
            <person name="Johnson C.S."/>
            <person name="Walker B."/>
            <person name="Young S."/>
            <person name="Zeng Q."/>
            <person name="Gargeya S."/>
            <person name="Fitzgerald M."/>
            <person name="Haas B."/>
            <person name="Abouelleil A."/>
            <person name="Allen A.W."/>
            <person name="Alvarado L."/>
            <person name="Arachchi H.M."/>
            <person name="Berlin A.M."/>
            <person name="Chapman S.B."/>
            <person name="Gainer-Dewar J."/>
            <person name="Goldberg J."/>
            <person name="Griggs A."/>
            <person name="Gujja S."/>
            <person name="Hansen M."/>
            <person name="Howarth C."/>
            <person name="Imamovic A."/>
            <person name="Ireland A."/>
            <person name="Larimer J."/>
            <person name="McCowan C."/>
            <person name="Murphy C."/>
            <person name="Pearson M."/>
            <person name="Poon T.W."/>
            <person name="Priest M."/>
            <person name="Roberts A."/>
            <person name="Saif S."/>
            <person name="Shea T."/>
            <person name="Sisk P."/>
            <person name="Sykes S."/>
            <person name="Wortman J."/>
            <person name="Nusbaum C."/>
            <person name="Birren B."/>
        </authorList>
    </citation>
    <scope>NUCLEOTIDE SEQUENCE [LARGE SCALE GENOMIC DNA]</scope>
    <source>
        <strain evidence="1 2">P1976</strain>
    </source>
</reference>
<dbReference type="GO" id="GO:0007018">
    <property type="term" value="P:microtubule-based movement"/>
    <property type="evidence" value="ECO:0007669"/>
    <property type="project" value="TreeGrafter"/>
</dbReference>
<evidence type="ECO:0008006" key="3">
    <source>
        <dbReference type="Google" id="ProtNLM"/>
    </source>
</evidence>
<dbReference type="PANTHER" id="PTHR21255">
    <property type="entry name" value="T-COMPLEX-ASSOCIATED-TESTIS-EXPRESSED 1/ DYNEIN LIGHT CHAIN"/>
    <property type="match status" value="1"/>
</dbReference>
<comment type="caution">
    <text evidence="1">The sequence shown here is derived from an EMBL/GenBank/DDBJ whole genome shotgun (WGS) entry which is preliminary data.</text>
</comment>
<dbReference type="Proteomes" id="UP000028582">
    <property type="component" value="Unassembled WGS sequence"/>
</dbReference>
<dbReference type="PANTHER" id="PTHR21255:SF4">
    <property type="entry name" value="DYNEIN LIGHT CHAIN TCTEX-TYPE"/>
    <property type="match status" value="1"/>
</dbReference>
<proteinExistence type="predicted"/>
<dbReference type="InterPro" id="IPR005334">
    <property type="entry name" value="Tctex-1-like"/>
</dbReference>
<dbReference type="Pfam" id="PF03645">
    <property type="entry name" value="Tctex-1"/>
    <property type="match status" value="1"/>
</dbReference>
<accession>A0A080ZQZ6</accession>